<gene>
    <name evidence="15" type="primary">gltX2</name>
    <name evidence="12" type="synonym">gltX</name>
    <name evidence="15" type="ordered locus">HMU02100</name>
</gene>
<evidence type="ECO:0000256" key="9">
    <source>
        <dbReference type="ARBA" id="ARBA00023146"/>
    </source>
</evidence>
<dbReference type="InterPro" id="IPR014729">
    <property type="entry name" value="Rossmann-like_a/b/a_fold"/>
</dbReference>
<dbReference type="Pfam" id="PF19269">
    <property type="entry name" value="Anticodon_2"/>
    <property type="match status" value="1"/>
</dbReference>
<keyword evidence="9 12" id="KW-0030">Aminoacyl-tRNA synthetase</keyword>
<keyword evidence="8 12" id="KW-0648">Protein biosynthesis</keyword>
<name>D3UG51_HELM1</name>
<dbReference type="InterPro" id="IPR020751">
    <property type="entry name" value="aa-tRNA-synth_I_codon-bd_sub2"/>
</dbReference>
<dbReference type="InterPro" id="IPR020058">
    <property type="entry name" value="Glu/Gln-tRNA-synth_Ib_cat-dom"/>
</dbReference>
<evidence type="ECO:0000256" key="11">
    <source>
        <dbReference type="ARBA" id="ARBA00054667"/>
    </source>
</evidence>
<dbReference type="Proteomes" id="UP000001522">
    <property type="component" value="Chromosome"/>
</dbReference>
<evidence type="ECO:0000259" key="13">
    <source>
        <dbReference type="Pfam" id="PF00749"/>
    </source>
</evidence>
<evidence type="ECO:0000256" key="1">
    <source>
        <dbReference type="ARBA" id="ARBA00004496"/>
    </source>
</evidence>
<dbReference type="InterPro" id="IPR000924">
    <property type="entry name" value="Glu/Gln-tRNA-synth"/>
</dbReference>
<dbReference type="PANTHER" id="PTHR43311:SF2">
    <property type="entry name" value="GLUTAMATE--TRNA LIGASE, MITOCHONDRIAL-RELATED"/>
    <property type="match status" value="1"/>
</dbReference>
<protein>
    <recommendedName>
        <fullName evidence="12">Glutamate--tRNA ligase</fullName>
        <ecNumber evidence="12">6.1.1.17</ecNumber>
    </recommendedName>
    <alternativeName>
        <fullName evidence="12">Glutamyl-tRNA synthetase</fullName>
        <shortName evidence="12">GluRS</shortName>
    </alternativeName>
</protein>
<dbReference type="SUPFAM" id="SSF48163">
    <property type="entry name" value="An anticodon-binding domain of class I aminoacyl-tRNA synthetases"/>
    <property type="match status" value="1"/>
</dbReference>
<evidence type="ECO:0000256" key="4">
    <source>
        <dbReference type="ARBA" id="ARBA00022490"/>
    </source>
</evidence>
<dbReference type="PANTHER" id="PTHR43311">
    <property type="entry name" value="GLUTAMATE--TRNA LIGASE"/>
    <property type="match status" value="1"/>
</dbReference>
<evidence type="ECO:0000256" key="12">
    <source>
        <dbReference type="HAMAP-Rule" id="MF_00022"/>
    </source>
</evidence>
<proteinExistence type="inferred from homology"/>
<dbReference type="KEGG" id="hms:HMU02100"/>
<dbReference type="GO" id="GO:0004818">
    <property type="term" value="F:glutamate-tRNA ligase activity"/>
    <property type="evidence" value="ECO:0007669"/>
    <property type="project" value="UniProtKB-UniRule"/>
</dbReference>
<dbReference type="Gene3D" id="1.10.10.350">
    <property type="match status" value="1"/>
</dbReference>
<comment type="similarity">
    <text evidence="2 12">Belongs to the class-I aminoacyl-tRNA synthetase family. Glutamate--tRNA ligase type 1 subfamily.</text>
</comment>
<dbReference type="EC" id="6.1.1.17" evidence="12"/>
<dbReference type="EMBL" id="FN555004">
    <property type="protein sequence ID" value="CBG39472.1"/>
    <property type="molecule type" value="Genomic_DNA"/>
</dbReference>
<dbReference type="InterPro" id="IPR008925">
    <property type="entry name" value="aa_tRNA-synth_I_cd-bd_sf"/>
</dbReference>
<evidence type="ECO:0000313" key="15">
    <source>
        <dbReference type="EMBL" id="CBG39472.1"/>
    </source>
</evidence>
<evidence type="ECO:0000256" key="3">
    <source>
        <dbReference type="ARBA" id="ARBA00011245"/>
    </source>
</evidence>
<feature type="domain" description="Glutamyl/glutaminyl-tRNA synthetase class Ib catalytic" evidence="13">
    <location>
        <begin position="3"/>
        <end position="306"/>
    </location>
</feature>
<sequence>MKKIVTRFAPSPTGHLHIGGLRTALFNYLHAKGNGGEFLLRIEDTDQARNSKEATEAILQAFDWVGLQYDKEVIYQSSRLEIYQKYIHQLLEEGKAYHCYMSKEELDALRKEQEKNKQTPRYDNRYRDFQGTPPKGVQPVVRIKAPLNQSIEFHDGIKGAMKFQASEIDDFIIARSDGTPTYNFVVVIDDALMGITDVIRGDDHLSNTPKQIIIYNALNFAVPKFYHVPMILGNDGAKLSKRHGAMGVMEYKNAGYLPQTLLNFLARLGWSYGDEEIFSLPDLLEKFSVNNLNTSPSIFNQEKFLWLNQHYIKQTPNEELETLLDWDSPLTPAQRDVLFQELKNRSQTLREFRTQIEEIFSPISNYDSKMLQKCDDATKAMLKECSEDLAQKDFASLQELQEFCTEFAKKKSLKIGALLQPLRLALLGKPGGIGVVEALYILGKEKSLEKIKKMLDFIA</sequence>
<dbReference type="InterPro" id="IPR049940">
    <property type="entry name" value="GluQ/Sye"/>
</dbReference>
<feature type="domain" description="Aminoacyl-tRNA synthetase class I anticodon-binding" evidence="14">
    <location>
        <begin position="333"/>
        <end position="454"/>
    </location>
</feature>
<dbReference type="InterPro" id="IPR004527">
    <property type="entry name" value="Glu-tRNA-ligase_bac/mito"/>
</dbReference>
<dbReference type="SUPFAM" id="SSF52374">
    <property type="entry name" value="Nucleotidylyl transferase"/>
    <property type="match status" value="1"/>
</dbReference>
<dbReference type="NCBIfam" id="NF004314">
    <property type="entry name" value="PRK05710.1-3"/>
    <property type="match status" value="1"/>
</dbReference>
<dbReference type="Pfam" id="PF00749">
    <property type="entry name" value="tRNA-synt_1c"/>
    <property type="match status" value="1"/>
</dbReference>
<dbReference type="NCBIfam" id="TIGR00464">
    <property type="entry name" value="gltX_bact"/>
    <property type="match status" value="1"/>
</dbReference>
<evidence type="ECO:0000256" key="5">
    <source>
        <dbReference type="ARBA" id="ARBA00022598"/>
    </source>
</evidence>
<dbReference type="GO" id="GO:0006424">
    <property type="term" value="P:glutamyl-tRNA aminoacylation"/>
    <property type="evidence" value="ECO:0007669"/>
    <property type="project" value="UniProtKB-UniRule"/>
</dbReference>
<dbReference type="STRING" id="679897.HMU02100"/>
<dbReference type="InterPro" id="IPR001412">
    <property type="entry name" value="aa-tRNA-synth_I_CS"/>
</dbReference>
<dbReference type="Gene3D" id="3.40.50.620">
    <property type="entry name" value="HUPs"/>
    <property type="match status" value="1"/>
</dbReference>
<keyword evidence="7 12" id="KW-0067">ATP-binding</keyword>
<dbReference type="CDD" id="cd00808">
    <property type="entry name" value="GluRS_core"/>
    <property type="match status" value="1"/>
</dbReference>
<feature type="short sequence motif" description="'KMSKS' region" evidence="12">
    <location>
        <begin position="238"/>
        <end position="242"/>
    </location>
</feature>
<dbReference type="PRINTS" id="PR00987">
    <property type="entry name" value="TRNASYNTHGLU"/>
</dbReference>
<comment type="subunit">
    <text evidence="3 12">Monomer.</text>
</comment>
<evidence type="ECO:0000256" key="10">
    <source>
        <dbReference type="ARBA" id="ARBA00050184"/>
    </source>
</evidence>
<keyword evidence="4 12" id="KW-0963">Cytoplasm</keyword>
<dbReference type="GO" id="GO:0000049">
    <property type="term" value="F:tRNA binding"/>
    <property type="evidence" value="ECO:0007669"/>
    <property type="project" value="InterPro"/>
</dbReference>
<dbReference type="AlphaFoldDB" id="D3UG51"/>
<organism evidence="15 16">
    <name type="scientific">Helicobacter mustelae (strain ATCC 43772 / CCUG 25715 / CIP 103759 / LMG 18044 / NCTC 12198 / R85-136P)</name>
    <name type="common">Campylobacter mustelae</name>
    <dbReference type="NCBI Taxonomy" id="679897"/>
    <lineage>
        <taxon>Bacteria</taxon>
        <taxon>Pseudomonadati</taxon>
        <taxon>Campylobacterota</taxon>
        <taxon>Epsilonproteobacteria</taxon>
        <taxon>Campylobacterales</taxon>
        <taxon>Helicobacteraceae</taxon>
        <taxon>Helicobacter</taxon>
    </lineage>
</organism>
<comment type="catalytic activity">
    <reaction evidence="10">
        <text>tRNA(Glu) + L-glutamate + ATP = L-glutamyl-tRNA(Gln) + AMP + diphosphate</text>
        <dbReference type="Rhea" id="RHEA:51156"/>
        <dbReference type="Rhea" id="RHEA-COMP:9663"/>
        <dbReference type="Rhea" id="RHEA-COMP:9684"/>
        <dbReference type="ChEBI" id="CHEBI:29985"/>
        <dbReference type="ChEBI" id="CHEBI:30616"/>
        <dbReference type="ChEBI" id="CHEBI:33019"/>
        <dbReference type="ChEBI" id="CHEBI:78442"/>
        <dbReference type="ChEBI" id="CHEBI:78520"/>
        <dbReference type="ChEBI" id="CHEBI:456215"/>
    </reaction>
</comment>
<keyword evidence="6 12" id="KW-0547">Nucleotide-binding</keyword>
<dbReference type="GO" id="GO:0008270">
    <property type="term" value="F:zinc ion binding"/>
    <property type="evidence" value="ECO:0007669"/>
    <property type="project" value="InterPro"/>
</dbReference>
<evidence type="ECO:0000256" key="2">
    <source>
        <dbReference type="ARBA" id="ARBA00007894"/>
    </source>
</evidence>
<accession>D3UG51</accession>
<dbReference type="eggNOG" id="COG0008">
    <property type="taxonomic scope" value="Bacteria"/>
</dbReference>
<feature type="short sequence motif" description="'HIGH' region" evidence="12">
    <location>
        <begin position="10"/>
        <end position="20"/>
    </location>
</feature>
<dbReference type="RefSeq" id="WP_013022567.1">
    <property type="nucleotide sequence ID" value="NC_013949.1"/>
</dbReference>
<evidence type="ECO:0000259" key="14">
    <source>
        <dbReference type="Pfam" id="PF19269"/>
    </source>
</evidence>
<dbReference type="PROSITE" id="PS00178">
    <property type="entry name" value="AA_TRNA_LIGASE_I"/>
    <property type="match status" value="1"/>
</dbReference>
<keyword evidence="16" id="KW-1185">Reference proteome</keyword>
<comment type="catalytic activity">
    <reaction evidence="12">
        <text>tRNA(Glu) + L-glutamate + ATP = L-glutamyl-tRNA(Glu) + AMP + diphosphate</text>
        <dbReference type="Rhea" id="RHEA:23540"/>
        <dbReference type="Rhea" id="RHEA-COMP:9663"/>
        <dbReference type="Rhea" id="RHEA-COMP:9680"/>
        <dbReference type="ChEBI" id="CHEBI:29985"/>
        <dbReference type="ChEBI" id="CHEBI:30616"/>
        <dbReference type="ChEBI" id="CHEBI:33019"/>
        <dbReference type="ChEBI" id="CHEBI:78442"/>
        <dbReference type="ChEBI" id="CHEBI:78520"/>
        <dbReference type="ChEBI" id="CHEBI:456215"/>
        <dbReference type="EC" id="6.1.1.17"/>
    </reaction>
</comment>
<evidence type="ECO:0000313" key="16">
    <source>
        <dbReference type="Proteomes" id="UP000001522"/>
    </source>
</evidence>
<dbReference type="GO" id="GO:0005524">
    <property type="term" value="F:ATP binding"/>
    <property type="evidence" value="ECO:0007669"/>
    <property type="project" value="UniProtKB-UniRule"/>
</dbReference>
<comment type="function">
    <text evidence="11">Aminoacylates tRNA(Gln) with glutamate. Does not aminoacylate tRNA(Glu).</text>
</comment>
<evidence type="ECO:0000256" key="8">
    <source>
        <dbReference type="ARBA" id="ARBA00022917"/>
    </source>
</evidence>
<reference evidence="15 16" key="1">
    <citation type="journal article" date="2010" name="BMC Genomics">
        <title>Comparative genomics and proteomics of Helicobacter mustelae, an ulcerogenic and carcinogenic gastric pathogen.</title>
        <authorList>
            <person name="O'Toole P.W."/>
            <person name="Snelling W.J."/>
            <person name="Canchaya C."/>
            <person name="Forde B.M."/>
            <person name="Hardie K.R."/>
            <person name="Josenhans C."/>
            <person name="Graham R.L.J."/>
            <person name="McMullan G."/>
            <person name="Parkhill J."/>
            <person name="Belda E."/>
            <person name="Bentley S.D."/>
        </authorList>
    </citation>
    <scope>NUCLEOTIDE SEQUENCE [LARGE SCALE GENOMIC DNA]</scope>
    <source>
        <strain evidence="16">ATCC 43772 / LMG 18044 / NCTC 12198 / 12198</strain>
    </source>
</reference>
<comment type="caution">
    <text evidence="12">Lacks conserved residue(s) required for the propagation of feature annotation.</text>
</comment>
<feature type="binding site" evidence="12">
    <location>
        <position position="241"/>
    </location>
    <ligand>
        <name>ATP</name>
        <dbReference type="ChEBI" id="CHEBI:30616"/>
    </ligand>
</feature>
<evidence type="ECO:0000256" key="6">
    <source>
        <dbReference type="ARBA" id="ARBA00022741"/>
    </source>
</evidence>
<dbReference type="FunFam" id="3.40.50.620:FF:000007">
    <property type="entry name" value="Glutamate--tRNA ligase"/>
    <property type="match status" value="1"/>
</dbReference>
<dbReference type="HAMAP" id="MF_00022">
    <property type="entry name" value="Glu_tRNA_synth_type1"/>
    <property type="match status" value="1"/>
</dbReference>
<keyword evidence="5 12" id="KW-0436">Ligase</keyword>
<dbReference type="InterPro" id="IPR045462">
    <property type="entry name" value="aa-tRNA-synth_I_cd-bd"/>
</dbReference>
<dbReference type="HOGENOM" id="CLU_015768_6_3_7"/>
<dbReference type="GO" id="GO:0005829">
    <property type="term" value="C:cytosol"/>
    <property type="evidence" value="ECO:0007669"/>
    <property type="project" value="TreeGrafter"/>
</dbReference>
<evidence type="ECO:0000256" key="7">
    <source>
        <dbReference type="ARBA" id="ARBA00022840"/>
    </source>
</evidence>
<dbReference type="InterPro" id="IPR033910">
    <property type="entry name" value="GluRS_core"/>
</dbReference>
<comment type="function">
    <text evidence="12">Catalyzes the attachment of glutamate to tRNA(Glu) in a two-step reaction: glutamate is first activated by ATP to form Glu-AMP and then transferred to the acceptor end of tRNA(Glu).</text>
</comment>
<comment type="subcellular location">
    <subcellularLocation>
        <location evidence="1 12">Cytoplasm</location>
    </subcellularLocation>
</comment>